<protein>
    <recommendedName>
        <fullName evidence="3">Type VI secretion system lipoprotein TssJ</fullName>
    </recommendedName>
</protein>
<keyword evidence="2" id="KW-1185">Reference proteome</keyword>
<evidence type="ECO:0000313" key="1">
    <source>
        <dbReference type="EMBL" id="GAA5167563.1"/>
    </source>
</evidence>
<reference evidence="2" key="1">
    <citation type="journal article" date="2019" name="Int. J. Syst. Evol. Microbiol.">
        <title>The Global Catalogue of Microorganisms (GCM) 10K type strain sequencing project: providing services to taxonomists for standard genome sequencing and annotation.</title>
        <authorList>
            <consortium name="The Broad Institute Genomics Platform"/>
            <consortium name="The Broad Institute Genome Sequencing Center for Infectious Disease"/>
            <person name="Wu L."/>
            <person name="Ma J."/>
        </authorList>
    </citation>
    <scope>NUCLEOTIDE SEQUENCE [LARGE SCALE GENOMIC DNA]</scope>
    <source>
        <strain evidence="2">JCM 18715</strain>
    </source>
</reference>
<accession>A0ABP9QU18</accession>
<evidence type="ECO:0008006" key="3">
    <source>
        <dbReference type="Google" id="ProtNLM"/>
    </source>
</evidence>
<name>A0ABP9QU18_9RHOO</name>
<dbReference type="InterPro" id="IPR038706">
    <property type="entry name" value="Type_VI_SciN-like_sf"/>
</dbReference>
<dbReference type="EMBL" id="BAABLD010000008">
    <property type="protein sequence ID" value="GAA5167563.1"/>
    <property type="molecule type" value="Genomic_DNA"/>
</dbReference>
<gene>
    <name evidence="1" type="ORF">GCM10025770_26390</name>
</gene>
<comment type="caution">
    <text evidence="1">The sequence shown here is derived from an EMBL/GenBank/DDBJ whole genome shotgun (WGS) entry which is preliminary data.</text>
</comment>
<dbReference type="Pfam" id="PF12790">
    <property type="entry name" value="T6SS-SciN"/>
    <property type="match status" value="1"/>
</dbReference>
<dbReference type="InterPro" id="IPR017734">
    <property type="entry name" value="T6SS_SciN"/>
</dbReference>
<dbReference type="PANTHER" id="PTHR37625">
    <property type="entry name" value="OUTER MEMBRANE LIPOPROTEIN-RELATED"/>
    <property type="match status" value="1"/>
</dbReference>
<organism evidence="1 2">
    <name type="scientific">Viridibacterium curvum</name>
    <dbReference type="NCBI Taxonomy" id="1101404"/>
    <lineage>
        <taxon>Bacteria</taxon>
        <taxon>Pseudomonadati</taxon>
        <taxon>Pseudomonadota</taxon>
        <taxon>Betaproteobacteria</taxon>
        <taxon>Rhodocyclales</taxon>
        <taxon>Rhodocyclaceae</taxon>
        <taxon>Viridibacterium</taxon>
    </lineage>
</organism>
<dbReference type="Proteomes" id="UP001500547">
    <property type="component" value="Unassembled WGS sequence"/>
</dbReference>
<dbReference type="PANTHER" id="PTHR37625:SF4">
    <property type="entry name" value="OUTER MEMBRANE LIPOPROTEIN"/>
    <property type="match status" value="1"/>
</dbReference>
<dbReference type="Gene3D" id="2.60.40.4150">
    <property type="entry name" value="Type VI secretion system, lipoprotein SciN"/>
    <property type="match status" value="1"/>
</dbReference>
<proteinExistence type="predicted"/>
<sequence>MNAMYETQRRLPPSLTRALGTLLLPAMLLGGCSLFSKAPTTAQITVKADNEVNVDSRKRATPIAVRVYLLRNTTAFGTADFFSLWEKEQQTLAESMQWREELMLKPGESRVLDKRETADAKFVGVVAAFRNIDKASWRASEVLIPNKLNKIVITAVGDKVSITVAKD</sequence>
<dbReference type="NCBIfam" id="TIGR03352">
    <property type="entry name" value="VI_chp_3"/>
    <property type="match status" value="1"/>
</dbReference>
<evidence type="ECO:0000313" key="2">
    <source>
        <dbReference type="Proteomes" id="UP001500547"/>
    </source>
</evidence>